<gene>
    <name evidence="2" type="ORF">F0L74_10025</name>
</gene>
<evidence type="ECO:0000313" key="3">
    <source>
        <dbReference type="Proteomes" id="UP000324611"/>
    </source>
</evidence>
<dbReference type="EMBL" id="VUOC01000002">
    <property type="protein sequence ID" value="KAA2242856.1"/>
    <property type="molecule type" value="Genomic_DNA"/>
</dbReference>
<keyword evidence="3" id="KW-1185">Reference proteome</keyword>
<dbReference type="AlphaFoldDB" id="A0A5B2VXC5"/>
<dbReference type="Pfam" id="PF21866">
    <property type="entry name" value="DUF6915"/>
    <property type="match status" value="1"/>
</dbReference>
<name>A0A5B2VXC5_9BACT</name>
<dbReference type="RefSeq" id="WP_149837731.1">
    <property type="nucleotide sequence ID" value="NZ_VUOC01000002.1"/>
</dbReference>
<dbReference type="InterPro" id="IPR054061">
    <property type="entry name" value="DUF6915"/>
</dbReference>
<sequence>MSAPHIHAISSAKKYGGVMDDYMEIHAKMDCSKGYFPDNRHRVLTHTMFWIQEVMLPIFGHVMTNSDGKIVSVKDICEQHILEDYRQKFIPTPQDFIQEMEFKDWMQNGRSVPESCKKLYKAKRDFSQSNID</sequence>
<protein>
    <recommendedName>
        <fullName evidence="1">DUF6915 domain-containing protein</fullName>
    </recommendedName>
</protein>
<accession>A0A5B2VXC5</accession>
<reference evidence="2 3" key="2">
    <citation type="submission" date="2019-09" db="EMBL/GenBank/DDBJ databases">
        <authorList>
            <person name="Jin C."/>
        </authorList>
    </citation>
    <scope>NUCLEOTIDE SEQUENCE [LARGE SCALE GENOMIC DNA]</scope>
    <source>
        <strain evidence="2 3">BN140078</strain>
    </source>
</reference>
<evidence type="ECO:0000259" key="1">
    <source>
        <dbReference type="Pfam" id="PF21866"/>
    </source>
</evidence>
<feature type="domain" description="DUF6915" evidence="1">
    <location>
        <begin position="3"/>
        <end position="106"/>
    </location>
</feature>
<comment type="caution">
    <text evidence="2">The sequence shown here is derived from an EMBL/GenBank/DDBJ whole genome shotgun (WGS) entry which is preliminary data.</text>
</comment>
<dbReference type="Proteomes" id="UP000324611">
    <property type="component" value="Unassembled WGS sequence"/>
</dbReference>
<reference evidence="2 3" key="1">
    <citation type="submission" date="2019-09" db="EMBL/GenBank/DDBJ databases">
        <title>Chitinophaga ginsengihumi sp. nov., isolated from soil of ginseng rhizosphere.</title>
        <authorList>
            <person name="Lee J."/>
        </authorList>
    </citation>
    <scope>NUCLEOTIDE SEQUENCE [LARGE SCALE GENOMIC DNA]</scope>
    <source>
        <strain evidence="2 3">BN140078</strain>
    </source>
</reference>
<proteinExistence type="predicted"/>
<evidence type="ECO:0000313" key="2">
    <source>
        <dbReference type="EMBL" id="KAA2242856.1"/>
    </source>
</evidence>
<organism evidence="2 3">
    <name type="scientific">Chitinophaga agrisoli</name>
    <dbReference type="NCBI Taxonomy" id="2607653"/>
    <lineage>
        <taxon>Bacteria</taxon>
        <taxon>Pseudomonadati</taxon>
        <taxon>Bacteroidota</taxon>
        <taxon>Chitinophagia</taxon>
        <taxon>Chitinophagales</taxon>
        <taxon>Chitinophagaceae</taxon>
        <taxon>Chitinophaga</taxon>
    </lineage>
</organism>